<organism evidence="1">
    <name type="scientific">viral metagenome</name>
    <dbReference type="NCBI Taxonomy" id="1070528"/>
    <lineage>
        <taxon>unclassified sequences</taxon>
        <taxon>metagenomes</taxon>
        <taxon>organismal metagenomes</taxon>
    </lineage>
</organism>
<evidence type="ECO:0000313" key="1">
    <source>
        <dbReference type="EMBL" id="QHT08775.1"/>
    </source>
</evidence>
<protein>
    <submittedName>
        <fullName evidence="1">Uncharacterized protein</fullName>
    </submittedName>
</protein>
<dbReference type="EMBL" id="MN739501">
    <property type="protein sequence ID" value="QHT08775.1"/>
    <property type="molecule type" value="Genomic_DNA"/>
</dbReference>
<proteinExistence type="predicted"/>
<dbReference type="AlphaFoldDB" id="A0A6C0CZ90"/>
<accession>A0A6C0CZ90</accession>
<sequence>MESFDFEKMNPQTVCMMNYLNDYLENEWKIKKKQNCYILSNQSSKIYTLDNLHVEGNIISDNKQKYILAFIYNGLNNGWTIKKYNNQYVFSKNHEGKKEIFSDSYINTFLKENFNFNLIK</sequence>
<name>A0A6C0CZ90_9ZZZZ</name>
<reference evidence="1" key="1">
    <citation type="journal article" date="2020" name="Nature">
        <title>Giant virus diversity and host interactions through global metagenomics.</title>
        <authorList>
            <person name="Schulz F."/>
            <person name="Roux S."/>
            <person name="Paez-Espino D."/>
            <person name="Jungbluth S."/>
            <person name="Walsh D.A."/>
            <person name="Denef V.J."/>
            <person name="McMahon K.D."/>
            <person name="Konstantinidis K.T."/>
            <person name="Eloe-Fadrosh E.A."/>
            <person name="Kyrpides N.C."/>
            <person name="Woyke T."/>
        </authorList>
    </citation>
    <scope>NUCLEOTIDE SEQUENCE</scope>
    <source>
        <strain evidence="1">GVMAG-M-3300023109-53</strain>
    </source>
</reference>